<name>A0ABV7STZ0_9SPHN</name>
<comment type="caution">
    <text evidence="4">The sequence shown here is derived from an EMBL/GenBank/DDBJ whole genome shotgun (WGS) entry which is preliminary data.</text>
</comment>
<evidence type="ECO:0000313" key="5">
    <source>
        <dbReference type="Proteomes" id="UP001595713"/>
    </source>
</evidence>
<gene>
    <name evidence="4" type="ORF">ACFONA_01220</name>
</gene>
<dbReference type="Gene3D" id="2.40.420.20">
    <property type="match status" value="1"/>
</dbReference>
<evidence type="ECO:0000259" key="3">
    <source>
        <dbReference type="Pfam" id="PF25989"/>
    </source>
</evidence>
<reference evidence="5" key="1">
    <citation type="journal article" date="2019" name="Int. J. Syst. Evol. Microbiol.">
        <title>The Global Catalogue of Microorganisms (GCM) 10K type strain sequencing project: providing services to taxonomists for standard genome sequencing and annotation.</title>
        <authorList>
            <consortium name="The Broad Institute Genomics Platform"/>
            <consortium name="The Broad Institute Genome Sequencing Center for Infectious Disease"/>
            <person name="Wu L."/>
            <person name="Ma J."/>
        </authorList>
    </citation>
    <scope>NUCLEOTIDE SEQUENCE [LARGE SCALE GENOMIC DNA]</scope>
    <source>
        <strain evidence="5">KCTC 42739</strain>
    </source>
</reference>
<dbReference type="Gene3D" id="1.10.287.470">
    <property type="entry name" value="Helix hairpin bin"/>
    <property type="match status" value="1"/>
</dbReference>
<dbReference type="RefSeq" id="WP_261293820.1">
    <property type="nucleotide sequence ID" value="NZ_JANQBK010000004.1"/>
</dbReference>
<comment type="subcellular location">
    <subcellularLocation>
        <location evidence="1">Cell envelope</location>
    </subcellularLocation>
</comment>
<protein>
    <submittedName>
        <fullName evidence="4">Efflux RND transporter periplasmic adaptor subunit</fullName>
    </submittedName>
</protein>
<dbReference type="Pfam" id="PF25989">
    <property type="entry name" value="YknX_C"/>
    <property type="match status" value="1"/>
</dbReference>
<evidence type="ECO:0000256" key="2">
    <source>
        <dbReference type="ARBA" id="ARBA00023054"/>
    </source>
</evidence>
<dbReference type="PANTHER" id="PTHR32347">
    <property type="entry name" value="EFFLUX SYSTEM COMPONENT YKNX-RELATED"/>
    <property type="match status" value="1"/>
</dbReference>
<dbReference type="InterPro" id="IPR058637">
    <property type="entry name" value="YknX-like_C"/>
</dbReference>
<accession>A0ABV7STZ0</accession>
<dbReference type="Proteomes" id="UP001595713">
    <property type="component" value="Unassembled WGS sequence"/>
</dbReference>
<dbReference type="InterPro" id="IPR050465">
    <property type="entry name" value="UPF0194_transport"/>
</dbReference>
<organism evidence="4 5">
    <name type="scientific">Sphingomonas hylomeconis</name>
    <dbReference type="NCBI Taxonomy" id="1395958"/>
    <lineage>
        <taxon>Bacteria</taxon>
        <taxon>Pseudomonadati</taxon>
        <taxon>Pseudomonadota</taxon>
        <taxon>Alphaproteobacteria</taxon>
        <taxon>Sphingomonadales</taxon>
        <taxon>Sphingomonadaceae</taxon>
        <taxon>Sphingomonas</taxon>
    </lineage>
</organism>
<dbReference type="Gene3D" id="2.40.50.100">
    <property type="match status" value="1"/>
</dbReference>
<sequence>MNRKLVTGPRILVLVIAIVLGVALFVATRTPAVEVEAGTVQRGPITVTIDDLAETRVRDLYTVSAPISGELLRVPLKPGARVTAGVTLLARIQPAEPGALDVRTVAQTLANVHALEAQAAASRAQVEDALAAQHLAERQLTRTVALRDRGFVAQAALDAARAARDRAHAAVHAAREAERSGRESVLAARAGLIAPGMTVRPPNAAGRGVVDVRSPVSGTVLTVPQESMRVVVAGTPLVAVGDPARLELVTDLLSADAVQVRPGAAVSIEDWGGDRPLEGRVRLVEPSGFLKISALGVEEQRVNVVIDFAAPRSAWAQLGHGFRATARIAIWSSADAMLVPISALFRSGKAWQVFRIDGDAARAVPVMIGRMNADVAQLLSGLAPGDRVILHPGDKVADGVKVRVAAAS</sequence>
<evidence type="ECO:0000256" key="1">
    <source>
        <dbReference type="ARBA" id="ARBA00004196"/>
    </source>
</evidence>
<dbReference type="PANTHER" id="PTHR32347:SF29">
    <property type="entry name" value="UPF0194 MEMBRANE PROTEIN YBHG"/>
    <property type="match status" value="1"/>
</dbReference>
<feature type="domain" description="YknX-like C-terminal permuted SH3-like" evidence="3">
    <location>
        <begin position="338"/>
        <end position="404"/>
    </location>
</feature>
<keyword evidence="2" id="KW-0175">Coiled coil</keyword>
<proteinExistence type="predicted"/>
<evidence type="ECO:0000313" key="4">
    <source>
        <dbReference type="EMBL" id="MFC3578770.1"/>
    </source>
</evidence>
<keyword evidence="5" id="KW-1185">Reference proteome</keyword>
<dbReference type="EMBL" id="JBHRXP010000001">
    <property type="protein sequence ID" value="MFC3578770.1"/>
    <property type="molecule type" value="Genomic_DNA"/>
</dbReference>